<accession>A0A3A3FQD3</accession>
<gene>
    <name evidence="5" type="ORF">D3871_20030</name>
</gene>
<keyword evidence="6" id="KW-1185">Reference proteome</keyword>
<sequence>MHTFIHHVCQATMLAVLAAHAWLPSTAAATPVTGVLERPAPRIERLHTRTYLALAPAGNRIVAVGERGLIALSDDDGKSWRQANCPVSVTLTGVAFADAHTGWAIGHSGVVLHTIDGGLTWAMQLDGVRAARIIDNSVRERGDTGGALAKVAAQLVADGPDKPFLDLQFSDARHGIVTGAYGLIFATADGGKSWQSLMHALPNPRGLHLYAVRMIGHAVWVAGEQGFLALSRDQGKTFARIETPYRGSYFTMLPTASGMVVAGLKGNAFHVAGDASDFHKVEGAPPVSFSAATALRSGGLAFANQAGQIMLSFDAGKSVTPIAVPSSGPLTALLEASDRSLVAGGVNGLARIAMSANQVDHSGNRK</sequence>
<dbReference type="SUPFAM" id="SSF110296">
    <property type="entry name" value="Oligoxyloglucan reducing end-specific cellobiohydrolase"/>
    <property type="match status" value="1"/>
</dbReference>
<evidence type="ECO:0000313" key="6">
    <source>
        <dbReference type="Proteomes" id="UP000265955"/>
    </source>
</evidence>
<feature type="domain" description="Photosynthesis system II assembly factor Ycf48/Hcf136-like" evidence="4">
    <location>
        <begin position="161"/>
        <end position="242"/>
    </location>
</feature>
<dbReference type="GO" id="GO:0015979">
    <property type="term" value="P:photosynthesis"/>
    <property type="evidence" value="ECO:0007669"/>
    <property type="project" value="UniProtKB-KW"/>
</dbReference>
<evidence type="ECO:0000256" key="2">
    <source>
        <dbReference type="ARBA" id="ARBA00023276"/>
    </source>
</evidence>
<dbReference type="AlphaFoldDB" id="A0A3A3FQD3"/>
<proteinExistence type="predicted"/>
<organism evidence="5 6">
    <name type="scientific">Noviherbaspirillum saxi</name>
    <dbReference type="NCBI Taxonomy" id="2320863"/>
    <lineage>
        <taxon>Bacteria</taxon>
        <taxon>Pseudomonadati</taxon>
        <taxon>Pseudomonadota</taxon>
        <taxon>Betaproteobacteria</taxon>
        <taxon>Burkholderiales</taxon>
        <taxon>Oxalobacteraceae</taxon>
        <taxon>Noviherbaspirillum</taxon>
    </lineage>
</organism>
<keyword evidence="2" id="KW-0604">Photosystem II</keyword>
<dbReference type="Proteomes" id="UP000265955">
    <property type="component" value="Unassembled WGS sequence"/>
</dbReference>
<comment type="caution">
    <text evidence="5">The sequence shown here is derived from an EMBL/GenBank/DDBJ whole genome shotgun (WGS) entry which is preliminary data.</text>
</comment>
<dbReference type="OrthoDB" id="9767885at2"/>
<dbReference type="Pfam" id="PF14870">
    <property type="entry name" value="PSII_BNR"/>
    <property type="match status" value="2"/>
</dbReference>
<evidence type="ECO:0000256" key="1">
    <source>
        <dbReference type="ARBA" id="ARBA00022531"/>
    </source>
</evidence>
<dbReference type="InterPro" id="IPR015943">
    <property type="entry name" value="WD40/YVTN_repeat-like_dom_sf"/>
</dbReference>
<dbReference type="Gene3D" id="2.130.10.10">
    <property type="entry name" value="YVTN repeat-like/Quinoprotein amine dehydrogenase"/>
    <property type="match status" value="2"/>
</dbReference>
<feature type="domain" description="Photosynthesis system II assembly factor Ycf48/Hcf136-like" evidence="4">
    <location>
        <begin position="77"/>
        <end position="124"/>
    </location>
</feature>
<protein>
    <recommendedName>
        <fullName evidence="4">Photosynthesis system II assembly factor Ycf48/Hcf136-like domain-containing protein</fullName>
    </recommendedName>
</protein>
<reference evidence="6" key="1">
    <citation type="submission" date="2018-09" db="EMBL/GenBank/DDBJ databases">
        <authorList>
            <person name="Zhu H."/>
        </authorList>
    </citation>
    <scope>NUCLEOTIDE SEQUENCE [LARGE SCALE GENOMIC DNA]</scope>
    <source>
        <strain evidence="6">K1R23-30</strain>
    </source>
</reference>
<evidence type="ECO:0000256" key="3">
    <source>
        <dbReference type="SAM" id="SignalP"/>
    </source>
</evidence>
<dbReference type="PANTHER" id="PTHR47199:SF2">
    <property type="entry name" value="PHOTOSYSTEM II STABILITY_ASSEMBLY FACTOR HCF136, CHLOROPLASTIC"/>
    <property type="match status" value="1"/>
</dbReference>
<feature type="chain" id="PRO_5017201251" description="Photosynthesis system II assembly factor Ycf48/Hcf136-like domain-containing protein" evidence="3">
    <location>
        <begin position="22"/>
        <end position="366"/>
    </location>
</feature>
<dbReference type="PANTHER" id="PTHR47199">
    <property type="entry name" value="PHOTOSYSTEM II STABILITY/ASSEMBLY FACTOR HCF136, CHLOROPLASTIC"/>
    <property type="match status" value="1"/>
</dbReference>
<keyword evidence="3" id="KW-0732">Signal</keyword>
<dbReference type="RefSeq" id="WP_119770821.1">
    <property type="nucleotide sequence ID" value="NZ_QYUO01000002.1"/>
</dbReference>
<name>A0A3A3FQD3_9BURK</name>
<dbReference type="EMBL" id="QYUO01000002">
    <property type="protein sequence ID" value="RJF95672.1"/>
    <property type="molecule type" value="Genomic_DNA"/>
</dbReference>
<evidence type="ECO:0000259" key="4">
    <source>
        <dbReference type="Pfam" id="PF14870"/>
    </source>
</evidence>
<feature type="signal peptide" evidence="3">
    <location>
        <begin position="1"/>
        <end position="21"/>
    </location>
</feature>
<dbReference type="InterPro" id="IPR028203">
    <property type="entry name" value="PSII_CF48-like_dom"/>
</dbReference>
<dbReference type="GO" id="GO:0009523">
    <property type="term" value="C:photosystem II"/>
    <property type="evidence" value="ECO:0007669"/>
    <property type="project" value="UniProtKB-KW"/>
</dbReference>
<keyword evidence="1" id="KW-0602">Photosynthesis</keyword>
<evidence type="ECO:0000313" key="5">
    <source>
        <dbReference type="EMBL" id="RJF95672.1"/>
    </source>
</evidence>